<dbReference type="Proteomes" id="UP000276215">
    <property type="component" value="Unassembled WGS sequence"/>
</dbReference>
<gene>
    <name evidence="2" type="ORF">L873DRAFT_1840749</name>
</gene>
<reference evidence="2 3" key="1">
    <citation type="journal article" date="2018" name="Nat. Ecol. Evol.">
        <title>Pezizomycetes genomes reveal the molecular basis of ectomycorrhizal truffle lifestyle.</title>
        <authorList>
            <person name="Murat C."/>
            <person name="Payen T."/>
            <person name="Noel B."/>
            <person name="Kuo A."/>
            <person name="Morin E."/>
            <person name="Chen J."/>
            <person name="Kohler A."/>
            <person name="Krizsan K."/>
            <person name="Balestrini R."/>
            <person name="Da Silva C."/>
            <person name="Montanini B."/>
            <person name="Hainaut M."/>
            <person name="Levati E."/>
            <person name="Barry K.W."/>
            <person name="Belfiori B."/>
            <person name="Cichocki N."/>
            <person name="Clum A."/>
            <person name="Dockter R.B."/>
            <person name="Fauchery L."/>
            <person name="Guy J."/>
            <person name="Iotti M."/>
            <person name="Le Tacon F."/>
            <person name="Lindquist E.A."/>
            <person name="Lipzen A."/>
            <person name="Malagnac F."/>
            <person name="Mello A."/>
            <person name="Molinier V."/>
            <person name="Miyauchi S."/>
            <person name="Poulain J."/>
            <person name="Riccioni C."/>
            <person name="Rubini A."/>
            <person name="Sitrit Y."/>
            <person name="Splivallo R."/>
            <person name="Traeger S."/>
            <person name="Wang M."/>
            <person name="Zifcakova L."/>
            <person name="Wipf D."/>
            <person name="Zambonelli A."/>
            <person name="Paolocci F."/>
            <person name="Nowrousian M."/>
            <person name="Ottonello S."/>
            <person name="Baldrian P."/>
            <person name="Spatafora J.W."/>
            <person name="Henrissat B."/>
            <person name="Nagy L.G."/>
            <person name="Aury J.M."/>
            <person name="Wincker P."/>
            <person name="Grigoriev I.V."/>
            <person name="Bonfante P."/>
            <person name="Martin F.M."/>
        </authorList>
    </citation>
    <scope>NUCLEOTIDE SEQUENCE [LARGE SCALE GENOMIC DNA]</scope>
    <source>
        <strain evidence="2 3">120613-1</strain>
    </source>
</reference>
<dbReference type="OrthoDB" id="5420280at2759"/>
<organism evidence="2 3">
    <name type="scientific">Choiromyces venosus 120613-1</name>
    <dbReference type="NCBI Taxonomy" id="1336337"/>
    <lineage>
        <taxon>Eukaryota</taxon>
        <taxon>Fungi</taxon>
        <taxon>Dikarya</taxon>
        <taxon>Ascomycota</taxon>
        <taxon>Pezizomycotina</taxon>
        <taxon>Pezizomycetes</taxon>
        <taxon>Pezizales</taxon>
        <taxon>Tuberaceae</taxon>
        <taxon>Choiromyces</taxon>
    </lineage>
</organism>
<evidence type="ECO:0000256" key="1">
    <source>
        <dbReference type="SAM" id="MobiDB-lite"/>
    </source>
</evidence>
<dbReference type="STRING" id="1336337.A0A3N4K4M5"/>
<evidence type="ECO:0008006" key="4">
    <source>
        <dbReference type="Google" id="ProtNLM"/>
    </source>
</evidence>
<dbReference type="AlphaFoldDB" id="A0A3N4K4M5"/>
<feature type="region of interest" description="Disordered" evidence="1">
    <location>
        <begin position="15"/>
        <end position="45"/>
    </location>
</feature>
<name>A0A3N4K4M5_9PEZI</name>
<feature type="compositionally biased region" description="Basic and acidic residues" evidence="1">
    <location>
        <begin position="15"/>
        <end position="41"/>
    </location>
</feature>
<proteinExistence type="predicted"/>
<evidence type="ECO:0000313" key="3">
    <source>
        <dbReference type="Proteomes" id="UP000276215"/>
    </source>
</evidence>
<sequence length="306" mass="34303">MAPKLKELQKQCKDTGLDHMGKVSELVQRQKDHQNRTKSSAEDQEDPTCNAILITQSMIGSVDAMKTNTNDGFKQTLEVEGLEVCLVMGNLYVGSTLGLSLTCVRERICILKKKICLLAKENVGNKITISGHKDKIGQLNDYVSMLRPAGPDYNSIRNRFLTVFKWDKLKKTLKQSDRNISEEGNVTAHSGDGAIDALPYGGTEGRQDSYVFEALYGLHPSGVKIIILRLTSLAHKETIEVLNCHASIKAHQDKTRADEFYKRFAVFIQAFKRSDTGVNYLNGGFTNPTYAGYWSLLKCQQYEDRK</sequence>
<accession>A0A3N4K4M5</accession>
<evidence type="ECO:0000313" key="2">
    <source>
        <dbReference type="EMBL" id="RPB04299.1"/>
    </source>
</evidence>
<protein>
    <recommendedName>
        <fullName evidence="4">SAP domain-containing protein</fullName>
    </recommendedName>
</protein>
<keyword evidence="3" id="KW-1185">Reference proteome</keyword>
<dbReference type="EMBL" id="ML120359">
    <property type="protein sequence ID" value="RPB04299.1"/>
    <property type="molecule type" value="Genomic_DNA"/>
</dbReference>